<dbReference type="InterPro" id="IPR038720">
    <property type="entry name" value="YprB_RNase_H-like_dom"/>
</dbReference>
<dbReference type="Pfam" id="PF13482">
    <property type="entry name" value="RNase_H_2"/>
    <property type="match status" value="1"/>
</dbReference>
<sequence length="550" mass="64385">MAKKAKEANVADNCILIEKELSKLKLWANLVPLQSFRANLRYIFSERVWNTIRSAVYRKDEYKCTICKRDNIPLHAHEDWIYDYEKSLQRLNKIITLCDLCHNNIHLGYSGSVGVESREKNRQHWCKINNQNEDDFKKYIFNIIVLWKLKNKIQWKIVDNNGIEITRIKLGDLLNSLDLVVDSTTEDLMQIHGIGPEGAKKFRECGITSLNQLINHKNLAELADRSKISLSNLKKYRFKAESFVNNEIYQIAPFIFPDERIIYFDIETDINSGKIWLIGLEIDGKYTQFYADTWEQEMEILLKFVEVLKANPKVNLVSFSGTNFDIRVLKSAMERFGMDTNELISHLHIDLCTLIKRSFITPNQSYALKDMGKLFKYPFKHTHLDGFIATLKYLTHIEKGEPLEQEILEYGEDDVKVLPFLIEIIKKGEGIIKKKFSDLAFLDSPIELIGDMNELLVKVRDFYEEHGKLSIREDKRYNSLKSEIRFYEKKLKDLDFIRNAMGKLSFREGSPYQYPSSTRCYVPYYGKDQVIKFIQTIKPRIKNDVSKLTT</sequence>
<reference evidence="2" key="1">
    <citation type="journal article" date="2015" name="Nature">
        <title>Complex archaea that bridge the gap between prokaryotes and eukaryotes.</title>
        <authorList>
            <person name="Spang A."/>
            <person name="Saw J.H."/>
            <person name="Jorgensen S.L."/>
            <person name="Zaremba-Niedzwiedzka K."/>
            <person name="Martijn J."/>
            <person name="Lind A.E."/>
            <person name="van Eijk R."/>
            <person name="Schleper C."/>
            <person name="Guy L."/>
            <person name="Ettema T.J."/>
        </authorList>
    </citation>
    <scope>NUCLEOTIDE SEQUENCE</scope>
</reference>
<gene>
    <name evidence="2" type="ORF">LCGC14_1585120</name>
</gene>
<evidence type="ECO:0000313" key="2">
    <source>
        <dbReference type="EMBL" id="KKM26405.1"/>
    </source>
</evidence>
<evidence type="ECO:0000259" key="1">
    <source>
        <dbReference type="Pfam" id="PF13482"/>
    </source>
</evidence>
<dbReference type="GO" id="GO:0003676">
    <property type="term" value="F:nucleic acid binding"/>
    <property type="evidence" value="ECO:0007669"/>
    <property type="project" value="InterPro"/>
</dbReference>
<dbReference type="EMBL" id="LAZR01012518">
    <property type="protein sequence ID" value="KKM26405.1"/>
    <property type="molecule type" value="Genomic_DNA"/>
</dbReference>
<name>A0A0F9LFZ1_9ZZZZ</name>
<dbReference type="AlphaFoldDB" id="A0A0F9LFZ1"/>
<dbReference type="InterPro" id="IPR012337">
    <property type="entry name" value="RNaseH-like_sf"/>
</dbReference>
<dbReference type="InterPro" id="IPR036397">
    <property type="entry name" value="RNaseH_sf"/>
</dbReference>
<dbReference type="SUPFAM" id="SSF53098">
    <property type="entry name" value="Ribonuclease H-like"/>
    <property type="match status" value="1"/>
</dbReference>
<comment type="caution">
    <text evidence="2">The sequence shown here is derived from an EMBL/GenBank/DDBJ whole genome shotgun (WGS) entry which is preliminary data.</text>
</comment>
<feature type="domain" description="YprB ribonuclease H-like" evidence="1">
    <location>
        <begin position="262"/>
        <end position="423"/>
    </location>
</feature>
<proteinExistence type="predicted"/>
<protein>
    <recommendedName>
        <fullName evidence="1">YprB ribonuclease H-like domain-containing protein</fullName>
    </recommendedName>
</protein>
<dbReference type="Gene3D" id="1.10.150.20">
    <property type="entry name" value="5' to 3' exonuclease, C-terminal subdomain"/>
    <property type="match status" value="1"/>
</dbReference>
<dbReference type="Gene3D" id="3.30.420.10">
    <property type="entry name" value="Ribonuclease H-like superfamily/Ribonuclease H"/>
    <property type="match status" value="1"/>
</dbReference>
<accession>A0A0F9LFZ1</accession>
<organism evidence="2">
    <name type="scientific">marine sediment metagenome</name>
    <dbReference type="NCBI Taxonomy" id="412755"/>
    <lineage>
        <taxon>unclassified sequences</taxon>
        <taxon>metagenomes</taxon>
        <taxon>ecological metagenomes</taxon>
    </lineage>
</organism>